<name>A0A6P4XE22_BRABE</name>
<dbReference type="Proteomes" id="UP000515135">
    <property type="component" value="Unplaced"/>
</dbReference>
<dbReference type="RefSeq" id="XP_019614805.1">
    <property type="nucleotide sequence ID" value="XM_019759246.1"/>
</dbReference>
<organism evidence="1 2">
    <name type="scientific">Branchiostoma belcheri</name>
    <name type="common">Amphioxus</name>
    <dbReference type="NCBI Taxonomy" id="7741"/>
    <lineage>
        <taxon>Eukaryota</taxon>
        <taxon>Metazoa</taxon>
        <taxon>Chordata</taxon>
        <taxon>Cephalochordata</taxon>
        <taxon>Leptocardii</taxon>
        <taxon>Amphioxiformes</taxon>
        <taxon>Branchiostomatidae</taxon>
        <taxon>Branchiostoma</taxon>
    </lineage>
</organism>
<keyword evidence="1" id="KW-1185">Reference proteome</keyword>
<dbReference type="GeneID" id="109462685"/>
<dbReference type="PANTHER" id="PTHR12658">
    <property type="entry name" value="BETA-TUBULIN COFACTOR D"/>
    <property type="match status" value="1"/>
</dbReference>
<accession>A0A6P4XE22</accession>
<evidence type="ECO:0000313" key="1">
    <source>
        <dbReference type="Proteomes" id="UP000515135"/>
    </source>
</evidence>
<dbReference type="GO" id="GO:0034333">
    <property type="term" value="P:adherens junction assembly"/>
    <property type="evidence" value="ECO:0007669"/>
    <property type="project" value="TreeGrafter"/>
</dbReference>
<dbReference type="InterPro" id="IPR033162">
    <property type="entry name" value="TBCD"/>
</dbReference>
<dbReference type="GO" id="GO:0000226">
    <property type="term" value="P:microtubule cytoskeleton organization"/>
    <property type="evidence" value="ECO:0007669"/>
    <property type="project" value="TreeGrafter"/>
</dbReference>
<evidence type="ECO:0000313" key="2">
    <source>
        <dbReference type="RefSeq" id="XP_019614805.1"/>
    </source>
</evidence>
<reference evidence="2" key="1">
    <citation type="submission" date="2025-08" db="UniProtKB">
        <authorList>
            <consortium name="RefSeq"/>
        </authorList>
    </citation>
    <scope>IDENTIFICATION</scope>
    <source>
        <tissue evidence="2">Gonad</tissue>
    </source>
</reference>
<proteinExistence type="predicted"/>
<protein>
    <submittedName>
        <fullName evidence="2">Tubulin-specific chaperone D-like</fullName>
    </submittedName>
</protein>
<dbReference type="GO" id="GO:0007023">
    <property type="term" value="P:post-chaperonin tubulin folding pathway"/>
    <property type="evidence" value="ECO:0007669"/>
    <property type="project" value="InterPro"/>
</dbReference>
<sequence length="197" mass="22282">MAADLSKGKEQDREISPNLGMHAYAEANYGDQGDAVTKGGSLEYFEEAGEVVGLINSIPNVAGDLIPMEMALERFTFIVDKYQEQPHLIDPHLESILEQLLKMARDRTHPPAAMHLAFKFLYLVTKMRGYKVIVRQLPHEVADLEPVLEMLTNQDPEDHETWETRYILLLWLSIVFIPFDIPGRRGTSCCYGCPSSC</sequence>
<dbReference type="GO" id="GO:0005096">
    <property type="term" value="F:GTPase activator activity"/>
    <property type="evidence" value="ECO:0007669"/>
    <property type="project" value="InterPro"/>
</dbReference>
<dbReference type="GO" id="GO:0016328">
    <property type="term" value="C:lateral plasma membrane"/>
    <property type="evidence" value="ECO:0007669"/>
    <property type="project" value="TreeGrafter"/>
</dbReference>
<gene>
    <name evidence="2" type="primary">LOC109462685</name>
</gene>
<dbReference type="AlphaFoldDB" id="A0A6P4XE22"/>
<dbReference type="GO" id="GO:0007021">
    <property type="term" value="P:tubulin complex assembly"/>
    <property type="evidence" value="ECO:0007669"/>
    <property type="project" value="InterPro"/>
</dbReference>
<dbReference type="GO" id="GO:0048487">
    <property type="term" value="F:beta-tubulin binding"/>
    <property type="evidence" value="ECO:0007669"/>
    <property type="project" value="InterPro"/>
</dbReference>
<dbReference type="GO" id="GO:0070830">
    <property type="term" value="P:bicellular tight junction assembly"/>
    <property type="evidence" value="ECO:0007669"/>
    <property type="project" value="TreeGrafter"/>
</dbReference>
<dbReference type="OrthoDB" id="10253476at2759"/>
<dbReference type="PANTHER" id="PTHR12658:SF0">
    <property type="entry name" value="TUBULIN-SPECIFIC CHAPERONE D"/>
    <property type="match status" value="1"/>
</dbReference>
<dbReference type="Pfam" id="PF23579">
    <property type="entry name" value="ARM_TBCD"/>
    <property type="match status" value="1"/>
</dbReference>
<dbReference type="KEGG" id="bbel:109462685"/>